<evidence type="ECO:0000313" key="1">
    <source>
        <dbReference type="EMBL" id="HEF87242.1"/>
    </source>
</evidence>
<name>A0A7C2FES9_9CREN</name>
<reference evidence="1" key="1">
    <citation type="journal article" date="2020" name="mSystems">
        <title>Genome- and Community-Level Interaction Insights into Carbon Utilization and Element Cycling Functions of Hydrothermarchaeota in Hydrothermal Sediment.</title>
        <authorList>
            <person name="Zhou Z."/>
            <person name="Liu Y."/>
            <person name="Xu W."/>
            <person name="Pan J."/>
            <person name="Luo Z.H."/>
            <person name="Li M."/>
        </authorList>
    </citation>
    <scope>NUCLEOTIDE SEQUENCE [LARGE SCALE GENOMIC DNA]</scope>
    <source>
        <strain evidence="1">SpSt-23</strain>
    </source>
</reference>
<dbReference type="EMBL" id="DSJT01000013">
    <property type="protein sequence ID" value="HEF87242.1"/>
    <property type="molecule type" value="Genomic_DNA"/>
</dbReference>
<proteinExistence type="predicted"/>
<dbReference type="AlphaFoldDB" id="A0A7C2FES9"/>
<comment type="caution">
    <text evidence="1">The sequence shown here is derived from an EMBL/GenBank/DDBJ whole genome shotgun (WGS) entry which is preliminary data.</text>
</comment>
<accession>A0A7C2FES9</accession>
<sequence length="186" mass="20628">MTNVFIVMTFLLSILLVGVGYGLWSDTLKANVYIYMLPGDLEIGSWKVFTGYGCDGCLGYDLTYLSPSNDTLHILFGDTVVEYMWIGLVVENNGEVNLYLEDIKVRINDTSGEYDLTPISYLYEPVKTGIGYMPYWGGVTCPDLPVSGYLAGYPVLINPGYKMVAWLYVELGVSNAEITVEIVSGY</sequence>
<protein>
    <submittedName>
        <fullName evidence="1">Uncharacterized protein</fullName>
    </submittedName>
</protein>
<organism evidence="1">
    <name type="scientific">Thermosphaera aggregans</name>
    <dbReference type="NCBI Taxonomy" id="54254"/>
    <lineage>
        <taxon>Archaea</taxon>
        <taxon>Thermoproteota</taxon>
        <taxon>Thermoprotei</taxon>
        <taxon>Desulfurococcales</taxon>
        <taxon>Desulfurococcaceae</taxon>
        <taxon>Thermosphaera</taxon>
    </lineage>
</organism>
<gene>
    <name evidence="1" type="ORF">ENP55_02905</name>
</gene>